<accession>A0A9W6ZCC7</accession>
<dbReference type="GO" id="GO:0140359">
    <property type="term" value="F:ABC-type transporter activity"/>
    <property type="evidence" value="ECO:0007669"/>
    <property type="project" value="InterPro"/>
</dbReference>
<dbReference type="Gene3D" id="1.20.1560.10">
    <property type="entry name" value="ABC transporter type 1, transmembrane domain"/>
    <property type="match status" value="2"/>
</dbReference>
<feature type="compositionally biased region" description="Low complexity" evidence="10">
    <location>
        <begin position="292"/>
        <end position="302"/>
    </location>
</feature>
<feature type="transmembrane region" description="Helical" evidence="11">
    <location>
        <begin position="892"/>
        <end position="912"/>
    </location>
</feature>
<feature type="transmembrane region" description="Helical" evidence="11">
    <location>
        <begin position="52"/>
        <end position="69"/>
    </location>
</feature>
<dbReference type="InterPro" id="IPR036640">
    <property type="entry name" value="ABC1_TM_sf"/>
</dbReference>
<keyword evidence="15" id="KW-1185">Reference proteome</keyword>
<dbReference type="PANTHER" id="PTHR24223:SF456">
    <property type="entry name" value="MULTIDRUG RESISTANCE-ASSOCIATED PROTEIN LETHAL(2)03659"/>
    <property type="match status" value="1"/>
</dbReference>
<reference evidence="15" key="1">
    <citation type="journal article" date="2023" name="Commun. Biol.">
        <title>Genome analysis of Parmales, the sister group of diatoms, reveals the evolutionary specialization of diatoms from phago-mixotrophs to photoautotrophs.</title>
        <authorList>
            <person name="Ban H."/>
            <person name="Sato S."/>
            <person name="Yoshikawa S."/>
            <person name="Yamada K."/>
            <person name="Nakamura Y."/>
            <person name="Ichinomiya M."/>
            <person name="Sato N."/>
            <person name="Blanc-Mathieu R."/>
            <person name="Endo H."/>
            <person name="Kuwata A."/>
            <person name="Ogata H."/>
        </authorList>
    </citation>
    <scope>NUCLEOTIDE SEQUENCE [LARGE SCALE GENOMIC DNA]</scope>
    <source>
        <strain evidence="15">NIES 3699</strain>
    </source>
</reference>
<dbReference type="CDD" id="cd18580">
    <property type="entry name" value="ABC_6TM_ABCC_D2"/>
    <property type="match status" value="1"/>
</dbReference>
<feature type="domain" description="ABC transporter" evidence="12">
    <location>
        <begin position="350"/>
        <end position="580"/>
    </location>
</feature>
<feature type="transmembrane region" description="Helical" evidence="11">
    <location>
        <begin position="681"/>
        <end position="704"/>
    </location>
</feature>
<dbReference type="InterPro" id="IPR027417">
    <property type="entry name" value="P-loop_NTPase"/>
</dbReference>
<dbReference type="GO" id="GO:0005524">
    <property type="term" value="F:ATP binding"/>
    <property type="evidence" value="ECO:0007669"/>
    <property type="project" value="UniProtKB-KW"/>
</dbReference>
<evidence type="ECO:0000256" key="7">
    <source>
        <dbReference type="ARBA" id="ARBA00022840"/>
    </source>
</evidence>
<dbReference type="InterPro" id="IPR011527">
    <property type="entry name" value="ABC1_TM_dom"/>
</dbReference>
<dbReference type="PROSITE" id="PS50929">
    <property type="entry name" value="ABC_TM1F"/>
    <property type="match status" value="2"/>
</dbReference>
<dbReference type="SUPFAM" id="SSF52540">
    <property type="entry name" value="P-loop containing nucleoside triphosphate hydrolases"/>
    <property type="match status" value="2"/>
</dbReference>
<name>A0A9W6ZCC7_9STRA</name>
<organism evidence="14 15">
    <name type="scientific">Triparma verrucosa</name>
    <dbReference type="NCBI Taxonomy" id="1606542"/>
    <lineage>
        <taxon>Eukaryota</taxon>
        <taxon>Sar</taxon>
        <taxon>Stramenopiles</taxon>
        <taxon>Ochrophyta</taxon>
        <taxon>Bolidophyceae</taxon>
        <taxon>Parmales</taxon>
        <taxon>Triparmaceae</taxon>
        <taxon>Triparma</taxon>
    </lineage>
</organism>
<evidence type="ECO:0000256" key="2">
    <source>
        <dbReference type="ARBA" id="ARBA00009726"/>
    </source>
</evidence>
<dbReference type="Gene3D" id="3.40.50.300">
    <property type="entry name" value="P-loop containing nucleotide triphosphate hydrolases"/>
    <property type="match status" value="2"/>
</dbReference>
<gene>
    <name evidence="14" type="ORF">TrVE_jg4887</name>
</gene>
<evidence type="ECO:0008006" key="16">
    <source>
        <dbReference type="Google" id="ProtNLM"/>
    </source>
</evidence>
<keyword evidence="4 11" id="KW-0812">Transmembrane</keyword>
<dbReference type="Proteomes" id="UP001165160">
    <property type="component" value="Unassembled WGS sequence"/>
</dbReference>
<feature type="region of interest" description="Disordered" evidence="10">
    <location>
        <begin position="277"/>
        <end position="311"/>
    </location>
</feature>
<comment type="subcellular location">
    <subcellularLocation>
        <location evidence="1">Membrane</location>
        <topology evidence="1">Multi-pass membrane protein</topology>
    </subcellularLocation>
</comment>
<dbReference type="SMART" id="SM00382">
    <property type="entry name" value="AAA"/>
    <property type="match status" value="2"/>
</dbReference>
<feature type="transmembrane region" description="Helical" evidence="11">
    <location>
        <begin position="760"/>
        <end position="789"/>
    </location>
</feature>
<evidence type="ECO:0000256" key="11">
    <source>
        <dbReference type="SAM" id="Phobius"/>
    </source>
</evidence>
<feature type="domain" description="ABC transmembrane type-1" evidence="13">
    <location>
        <begin position="1"/>
        <end position="208"/>
    </location>
</feature>
<evidence type="ECO:0000256" key="8">
    <source>
        <dbReference type="ARBA" id="ARBA00022989"/>
    </source>
</evidence>
<evidence type="ECO:0000256" key="1">
    <source>
        <dbReference type="ARBA" id="ARBA00004141"/>
    </source>
</evidence>
<feature type="transmembrane region" description="Helical" evidence="11">
    <location>
        <begin position="861"/>
        <end position="883"/>
    </location>
</feature>
<dbReference type="EMBL" id="BRXX01000576">
    <property type="protein sequence ID" value="GMH47545.1"/>
    <property type="molecule type" value="Genomic_DNA"/>
</dbReference>
<dbReference type="InterPro" id="IPR044726">
    <property type="entry name" value="ABCC_6TM_D2"/>
</dbReference>
<evidence type="ECO:0000256" key="10">
    <source>
        <dbReference type="SAM" id="MobiDB-lite"/>
    </source>
</evidence>
<dbReference type="Pfam" id="PF00664">
    <property type="entry name" value="ABC_membrane"/>
    <property type="match status" value="2"/>
</dbReference>
<dbReference type="InterPro" id="IPR003593">
    <property type="entry name" value="AAA+_ATPase"/>
</dbReference>
<comment type="caution">
    <text evidence="14">The sequence shown here is derived from an EMBL/GenBank/DDBJ whole genome shotgun (WGS) entry which is preliminary data.</text>
</comment>
<dbReference type="InterPro" id="IPR003439">
    <property type="entry name" value="ABC_transporter-like_ATP-bd"/>
</dbReference>
<dbReference type="SUPFAM" id="SSF90123">
    <property type="entry name" value="ABC transporter transmembrane region"/>
    <property type="match status" value="2"/>
</dbReference>
<protein>
    <recommendedName>
        <fullName evidence="16">P-loop containing nucleoside triphosphate hydrolase protein</fullName>
    </recommendedName>
</protein>
<evidence type="ECO:0000256" key="6">
    <source>
        <dbReference type="ARBA" id="ARBA00022741"/>
    </source>
</evidence>
<dbReference type="FunFam" id="1.20.1560.10:FF:000013">
    <property type="entry name" value="ABC transporter C family member 2"/>
    <property type="match status" value="1"/>
</dbReference>
<feature type="compositionally biased region" description="Pro residues" evidence="10">
    <location>
        <begin position="600"/>
        <end position="611"/>
    </location>
</feature>
<keyword evidence="5" id="KW-0677">Repeat</keyword>
<keyword evidence="6" id="KW-0547">Nucleotide-binding</keyword>
<dbReference type="PROSITE" id="PS50893">
    <property type="entry name" value="ABC_TRANSPORTER_2"/>
    <property type="match status" value="2"/>
</dbReference>
<sequence>MRAGWNLRISLTILTHDKLLKLNLTESSQYAGVAMNLISNDVFRFDNFCPALWHYLIGPLDGLVVLFLLTKELNFVPAFVGIMVVIFDVCLKLFLGRKIGKIRSTTSKLTDERVSRTAELLNGIETVKSYSWDSVFKEILMNLRKKEHSSIFKSQFMKGINFSMVLATPAVASLAMYGLHNVMYAKPLTIEKVLGCIALINVLRTSIGKEMSRATENGPECFIAIKRFERFLGLDETEERETRVQTAAKNDDDDGNVLVEVEGASFTWPQCTSNVTEKIVNRRRRRRRRRQSQSQKSRLLPPSSSPSPSPWPLPLIDAAYVRCRDILRSNHTHPTYDPKKRKGNVIMWSTRDVDADVEMTHGSPSAIPPTLQDITLMLNKKELLIILGPVGSGKSSLLNSILGEMSTLSGSVKLPPSTKIGYAPQTPYIRPGTFKDNLLMGRPDAASVNSAFYEKVIDDCQLRRDLDILQDGDATLLGERGVNLSGGQKSRLGMARAIAAKPDLLLLDDPLAAVDPHVRSKLFETIRAQDCGVILVTHHSVYANKADKVLVLNGEGGVECYGPPSACRDYFEKDKRVPGFNVFGASKSNSNANENDDNLDPPPPPPSPPNTSPAENIIKKETSVTGKVTLKTYKEYYRAGGPYALEAILLLMTLGQVGVVLSDYTLLDWVEYGHDSKLTVFGVLVCCTVLLAFLRATVFFLSALRASSKLHQNMLDSVLKSPMSWFHSNPAGRIVNRFSADQGQIDEQLSVVLFDTLQTLFLSLAAIVVVVVSLPFMLIVVPFLVWYLLNTRKFVIASTRELKRMENVTRSPVFETIMGSAQGLSTLRAFDLIDSQSKFLVSQIDANAKAWYWWLLGNRYIGFRLDMISVVLVGGSAFLGVVLRELSFFDPALVGLALIYVISLSGTLQYMVRQSTLVETFMTSVERVQGYGKLEPEVDGGEGCVDVDDNWPKTGDLDVSNVSMRYGNSNSSPYVLKNVTFSAPSGSKVGVCGRTGAGKSSLVSCMFRLHPYEEGSILLDDVDIAKVPLSRLRNSVTLIPQMPVLFKGDVRFNVDPKSEYSTDEIELALSVVNLDLGLGEEVGSDGDDLSVGQRQLLSLARAALRRTRLIVLDEPTANTDKSTDEAVRRMMERKGGGIGDFGDSTVVTIAHRIDSLVESDVVVVMGEGKVQECGEGKLLKDVGGGVFAGMLKEQRNA</sequence>
<feature type="transmembrane region" description="Helical" evidence="11">
    <location>
        <begin position="159"/>
        <end position="178"/>
    </location>
</feature>
<dbReference type="AlphaFoldDB" id="A0A9W6ZCC7"/>
<keyword evidence="9 11" id="KW-0472">Membrane</keyword>
<keyword evidence="3" id="KW-0813">Transport</keyword>
<dbReference type="GO" id="GO:0016887">
    <property type="term" value="F:ATP hydrolysis activity"/>
    <property type="evidence" value="ECO:0007669"/>
    <property type="project" value="InterPro"/>
</dbReference>
<dbReference type="GO" id="GO:0016020">
    <property type="term" value="C:membrane"/>
    <property type="evidence" value="ECO:0007669"/>
    <property type="project" value="UniProtKB-SubCell"/>
</dbReference>
<keyword evidence="8 11" id="KW-1133">Transmembrane helix</keyword>
<proteinExistence type="inferred from homology"/>
<feature type="region of interest" description="Disordered" evidence="10">
    <location>
        <begin position="584"/>
        <end position="615"/>
    </location>
</feature>
<feature type="domain" description="ABC transporter" evidence="12">
    <location>
        <begin position="957"/>
        <end position="1192"/>
    </location>
</feature>
<evidence type="ECO:0000256" key="9">
    <source>
        <dbReference type="ARBA" id="ARBA00023136"/>
    </source>
</evidence>
<comment type="similarity">
    <text evidence="2">Belongs to the ABC transporter superfamily. ABCC family. Conjugate transporter (TC 3.A.1.208) subfamily.</text>
</comment>
<evidence type="ECO:0000259" key="12">
    <source>
        <dbReference type="PROSITE" id="PS50893"/>
    </source>
</evidence>
<feature type="transmembrane region" description="Helical" evidence="11">
    <location>
        <begin position="643"/>
        <end position="661"/>
    </location>
</feature>
<dbReference type="CDD" id="cd03244">
    <property type="entry name" value="ABCC_MRP_domain2"/>
    <property type="match status" value="1"/>
</dbReference>
<dbReference type="PANTHER" id="PTHR24223">
    <property type="entry name" value="ATP-BINDING CASSETTE SUB-FAMILY C"/>
    <property type="match status" value="1"/>
</dbReference>
<keyword evidence="7" id="KW-0067">ATP-binding</keyword>
<evidence type="ECO:0000256" key="5">
    <source>
        <dbReference type="ARBA" id="ARBA00022737"/>
    </source>
</evidence>
<dbReference type="InterPro" id="IPR017871">
    <property type="entry name" value="ABC_transporter-like_CS"/>
</dbReference>
<feature type="transmembrane region" description="Helical" evidence="11">
    <location>
        <begin position="75"/>
        <end position="95"/>
    </location>
</feature>
<dbReference type="PROSITE" id="PS00211">
    <property type="entry name" value="ABC_TRANSPORTER_1"/>
    <property type="match status" value="2"/>
</dbReference>
<feature type="compositionally biased region" description="Basic residues" evidence="10">
    <location>
        <begin position="281"/>
        <end position="291"/>
    </location>
</feature>
<dbReference type="Pfam" id="PF00005">
    <property type="entry name" value="ABC_tran"/>
    <property type="match status" value="2"/>
</dbReference>
<evidence type="ECO:0000313" key="14">
    <source>
        <dbReference type="EMBL" id="GMH47545.1"/>
    </source>
</evidence>
<feature type="domain" description="ABC transmembrane type-1" evidence="13">
    <location>
        <begin position="647"/>
        <end position="920"/>
    </location>
</feature>
<evidence type="ECO:0000259" key="13">
    <source>
        <dbReference type="PROSITE" id="PS50929"/>
    </source>
</evidence>
<evidence type="ECO:0000256" key="3">
    <source>
        <dbReference type="ARBA" id="ARBA00022448"/>
    </source>
</evidence>
<evidence type="ECO:0000313" key="15">
    <source>
        <dbReference type="Proteomes" id="UP001165160"/>
    </source>
</evidence>
<dbReference type="FunFam" id="3.40.50.300:FF:000163">
    <property type="entry name" value="Multidrug resistance-associated protein member 4"/>
    <property type="match status" value="1"/>
</dbReference>
<dbReference type="InterPro" id="IPR050173">
    <property type="entry name" value="ABC_transporter_C-like"/>
</dbReference>
<evidence type="ECO:0000256" key="4">
    <source>
        <dbReference type="ARBA" id="ARBA00022692"/>
    </source>
</evidence>